<feature type="domain" description="GH16" evidence="2">
    <location>
        <begin position="1"/>
        <end position="232"/>
    </location>
</feature>
<accession>A0ABQ1NSH2</accession>
<dbReference type="InterPro" id="IPR050546">
    <property type="entry name" value="Glycosyl_Hydrlase_16"/>
</dbReference>
<organism evidence="3 4">
    <name type="scientific">Thalassobacillus devorans</name>
    <dbReference type="NCBI Taxonomy" id="279813"/>
    <lineage>
        <taxon>Bacteria</taxon>
        <taxon>Bacillati</taxon>
        <taxon>Bacillota</taxon>
        <taxon>Bacilli</taxon>
        <taxon>Bacillales</taxon>
        <taxon>Bacillaceae</taxon>
        <taxon>Thalassobacillus</taxon>
    </lineage>
</organism>
<gene>
    <name evidence="3" type="ORF">GCM10007216_13730</name>
</gene>
<name>A0ABQ1NSH2_9BACI</name>
<dbReference type="CDD" id="cd08023">
    <property type="entry name" value="GH16_laminarinase_like"/>
    <property type="match status" value="1"/>
</dbReference>
<comment type="caution">
    <text evidence="3">The sequence shown here is derived from an EMBL/GenBank/DDBJ whole genome shotgun (WGS) entry which is preliminary data.</text>
</comment>
<dbReference type="Gene3D" id="2.60.120.200">
    <property type="match status" value="1"/>
</dbReference>
<dbReference type="Proteomes" id="UP000619534">
    <property type="component" value="Unassembled WGS sequence"/>
</dbReference>
<dbReference type="EMBL" id="BMCJ01000002">
    <property type="protein sequence ID" value="GGC84324.1"/>
    <property type="molecule type" value="Genomic_DNA"/>
</dbReference>
<dbReference type="InterPro" id="IPR013320">
    <property type="entry name" value="ConA-like_dom_sf"/>
</dbReference>
<dbReference type="InterPro" id="IPR000757">
    <property type="entry name" value="Beta-glucanase-like"/>
</dbReference>
<evidence type="ECO:0000313" key="3">
    <source>
        <dbReference type="EMBL" id="GGC84324.1"/>
    </source>
</evidence>
<sequence>MNYSFITNGWELVWHDEFSGNDLNSTYWNLENWPAEKNNELQYYVPQNVLLEDGSLKILSKREDFKGRNYTSGALHTKGKFSFLYGKAEIRAKLPEGQGLFPAFWMMPDKDNIWLPEIDILEMLGHKTNEIWMVLHWHDENKQMQNVSASYSGENYAEGFHTFGIEWSPERITWFIDGEERFTTSAFIPEEQMYLYLNTAIGGDWPGSPDETTVFPQYFIIDYVRVYKKWGGNE</sequence>
<evidence type="ECO:0000256" key="1">
    <source>
        <dbReference type="ARBA" id="ARBA00006865"/>
    </source>
</evidence>
<dbReference type="PANTHER" id="PTHR10963">
    <property type="entry name" value="GLYCOSYL HYDROLASE-RELATED"/>
    <property type="match status" value="1"/>
</dbReference>
<dbReference type="Pfam" id="PF00722">
    <property type="entry name" value="Glyco_hydro_16"/>
    <property type="match status" value="1"/>
</dbReference>
<protein>
    <recommendedName>
        <fullName evidence="2">GH16 domain-containing protein</fullName>
    </recommendedName>
</protein>
<reference evidence="4" key="1">
    <citation type="journal article" date="2019" name="Int. J. Syst. Evol. Microbiol.">
        <title>The Global Catalogue of Microorganisms (GCM) 10K type strain sequencing project: providing services to taxonomists for standard genome sequencing and annotation.</title>
        <authorList>
            <consortium name="The Broad Institute Genomics Platform"/>
            <consortium name="The Broad Institute Genome Sequencing Center for Infectious Disease"/>
            <person name="Wu L."/>
            <person name="Ma J."/>
        </authorList>
    </citation>
    <scope>NUCLEOTIDE SEQUENCE [LARGE SCALE GENOMIC DNA]</scope>
    <source>
        <strain evidence="4">CCM 7282</strain>
    </source>
</reference>
<evidence type="ECO:0000313" key="4">
    <source>
        <dbReference type="Proteomes" id="UP000619534"/>
    </source>
</evidence>
<proteinExistence type="inferred from homology"/>
<evidence type="ECO:0000259" key="2">
    <source>
        <dbReference type="PROSITE" id="PS51762"/>
    </source>
</evidence>
<dbReference type="SUPFAM" id="SSF49899">
    <property type="entry name" value="Concanavalin A-like lectins/glucanases"/>
    <property type="match status" value="1"/>
</dbReference>
<dbReference type="PANTHER" id="PTHR10963:SF55">
    <property type="entry name" value="GLYCOSIDE HYDROLASE FAMILY 16 PROTEIN"/>
    <property type="match status" value="1"/>
</dbReference>
<comment type="similarity">
    <text evidence="1">Belongs to the glycosyl hydrolase 16 family.</text>
</comment>
<dbReference type="PROSITE" id="PS51762">
    <property type="entry name" value="GH16_2"/>
    <property type="match status" value="1"/>
</dbReference>
<keyword evidence="4" id="KW-1185">Reference proteome</keyword>